<feature type="region of interest" description="Disordered" evidence="1">
    <location>
        <begin position="217"/>
        <end position="238"/>
    </location>
</feature>
<organism evidence="2 3">
    <name type="scientific">Exiguobacterium sp. (strain ATCC BAA-1283 / AT1b)</name>
    <dbReference type="NCBI Taxonomy" id="360911"/>
    <lineage>
        <taxon>Bacteria</taxon>
        <taxon>Bacillati</taxon>
        <taxon>Bacillota</taxon>
        <taxon>Bacilli</taxon>
        <taxon>Bacillales</taxon>
        <taxon>Bacillales Family XII. Incertae Sedis</taxon>
        <taxon>Exiguobacterium</taxon>
    </lineage>
</organism>
<sequence>MTEDNKLKPDDLPEGFDPYDINLKKQLHERADAKNLVGIRGKSVVLLCGAKKKKNRGDGVCRSIAGTGTQHPGFGRCKFCGGNNTGPRSPEAKARVSQNARKHGFYSKVLTAEERDTYEELLVDRKVGLEDEIFLLKAKILSYLGEYNRRRLAGRKATLEYVKEGESINYFHAGTIEDPVLTRALETLRRMVDSFAKLTGQDSGNLIDDINKELRQASQKEANTSWETPAQDRGAVPE</sequence>
<dbReference type="STRING" id="360911.EAT1b_0025"/>
<dbReference type="RefSeq" id="WP_012726079.1">
    <property type="nucleotide sequence ID" value="NC_012673.1"/>
</dbReference>
<dbReference type="KEGG" id="eat:EAT1b_0025"/>
<dbReference type="HOGENOM" id="CLU_1164479_0_0_9"/>
<evidence type="ECO:0000313" key="3">
    <source>
        <dbReference type="Proteomes" id="UP000000716"/>
    </source>
</evidence>
<dbReference type="Proteomes" id="UP000000716">
    <property type="component" value="Chromosome"/>
</dbReference>
<proteinExistence type="predicted"/>
<protein>
    <submittedName>
        <fullName evidence="2">Uncharacterized protein</fullName>
    </submittedName>
</protein>
<dbReference type="OrthoDB" id="2589266at2"/>
<accession>C4L0P2</accession>
<name>C4L0P2_EXISA</name>
<evidence type="ECO:0000256" key="1">
    <source>
        <dbReference type="SAM" id="MobiDB-lite"/>
    </source>
</evidence>
<evidence type="ECO:0000313" key="2">
    <source>
        <dbReference type="EMBL" id="ACQ68960.1"/>
    </source>
</evidence>
<dbReference type="AlphaFoldDB" id="C4L0P2"/>
<gene>
    <name evidence="2" type="ordered locus">EAT1b_0025</name>
</gene>
<feature type="compositionally biased region" description="Polar residues" evidence="1">
    <location>
        <begin position="217"/>
        <end position="228"/>
    </location>
</feature>
<reference evidence="2 3" key="1">
    <citation type="journal article" date="2011" name="J. Bacteriol.">
        <title>Complete genome sequence of the Thermophilic Bacterium Exiguobacterium sp. AT1b.</title>
        <authorList>
            <person name="Vishnivetskaya T.A."/>
            <person name="Lucas S."/>
            <person name="Copeland A."/>
            <person name="Lapidus A."/>
            <person name="Glavina Del Rio T."/>
            <person name="Dalin E."/>
            <person name="Tice H."/>
            <person name="Bruce D.C."/>
            <person name="Goodwin L.A."/>
            <person name="Pitluck S."/>
            <person name="Saunders E."/>
            <person name="Brettin T."/>
            <person name="Detter C."/>
            <person name="Han C."/>
            <person name="Larimer F."/>
            <person name="Land M.L."/>
            <person name="Hauser L.J."/>
            <person name="Kyrpides N.C."/>
            <person name="Ovchinnikova G."/>
            <person name="Kathariou S."/>
            <person name="Ramaley R.F."/>
            <person name="Rodrigues D.F."/>
            <person name="Hendrix C."/>
            <person name="Richardson P."/>
            <person name="Tiedje J.M."/>
        </authorList>
    </citation>
    <scope>NUCLEOTIDE SEQUENCE [LARGE SCALE GENOMIC DNA]</scope>
    <source>
        <strain evidence="3">ATCC BAA-1283 / AT1b</strain>
    </source>
</reference>
<keyword evidence="3" id="KW-1185">Reference proteome</keyword>
<dbReference type="EMBL" id="CP001615">
    <property type="protein sequence ID" value="ACQ68960.1"/>
    <property type="molecule type" value="Genomic_DNA"/>
</dbReference>